<gene>
    <name evidence="5" type="ORF">SAMN05660841_00563</name>
</gene>
<dbReference type="SUPFAM" id="SSF46785">
    <property type="entry name" value="Winged helix' DNA-binding domain"/>
    <property type="match status" value="1"/>
</dbReference>
<dbReference type="STRING" id="1513896.SAMN05660841_00563"/>
<dbReference type="InterPro" id="IPR036388">
    <property type="entry name" value="WH-like_DNA-bd_sf"/>
</dbReference>
<dbReference type="PANTHER" id="PTHR33164">
    <property type="entry name" value="TRANSCRIPTIONAL REGULATOR, MARR FAMILY"/>
    <property type="match status" value="1"/>
</dbReference>
<dbReference type="InterPro" id="IPR000835">
    <property type="entry name" value="HTH_MarR-typ"/>
</dbReference>
<evidence type="ECO:0000256" key="1">
    <source>
        <dbReference type="ARBA" id="ARBA00023015"/>
    </source>
</evidence>
<dbReference type="GO" id="GO:0003700">
    <property type="term" value="F:DNA-binding transcription factor activity"/>
    <property type="evidence" value="ECO:0007669"/>
    <property type="project" value="InterPro"/>
</dbReference>
<dbReference type="Proteomes" id="UP000190150">
    <property type="component" value="Unassembled WGS sequence"/>
</dbReference>
<dbReference type="InterPro" id="IPR036390">
    <property type="entry name" value="WH_DNA-bd_sf"/>
</dbReference>
<dbReference type="GO" id="GO:0003677">
    <property type="term" value="F:DNA binding"/>
    <property type="evidence" value="ECO:0007669"/>
    <property type="project" value="UniProtKB-KW"/>
</dbReference>
<dbReference type="AlphaFoldDB" id="A0A1T5BCD4"/>
<reference evidence="6" key="1">
    <citation type="submission" date="2017-02" db="EMBL/GenBank/DDBJ databases">
        <authorList>
            <person name="Varghese N."/>
            <person name="Submissions S."/>
        </authorList>
    </citation>
    <scope>NUCLEOTIDE SEQUENCE [LARGE SCALE GENOMIC DNA]</scope>
    <source>
        <strain evidence="6">DSM 24091</strain>
    </source>
</reference>
<dbReference type="PROSITE" id="PS50995">
    <property type="entry name" value="HTH_MARR_2"/>
    <property type="match status" value="1"/>
</dbReference>
<evidence type="ECO:0000256" key="2">
    <source>
        <dbReference type="ARBA" id="ARBA00023125"/>
    </source>
</evidence>
<dbReference type="OrthoDB" id="996843at2"/>
<dbReference type="Gene3D" id="1.10.10.10">
    <property type="entry name" value="Winged helix-like DNA-binding domain superfamily/Winged helix DNA-binding domain"/>
    <property type="match status" value="1"/>
</dbReference>
<keyword evidence="1" id="KW-0805">Transcription regulation</keyword>
<proteinExistence type="predicted"/>
<name>A0A1T5BCD4_9SPHI</name>
<keyword evidence="6" id="KW-1185">Reference proteome</keyword>
<evidence type="ECO:0000256" key="3">
    <source>
        <dbReference type="ARBA" id="ARBA00023163"/>
    </source>
</evidence>
<dbReference type="InterPro" id="IPR039422">
    <property type="entry name" value="MarR/SlyA-like"/>
</dbReference>
<keyword evidence="3" id="KW-0804">Transcription</keyword>
<protein>
    <submittedName>
        <fullName evidence="5">DNA-binding transcriptional regulator, MarR family</fullName>
    </submittedName>
</protein>
<dbReference type="EMBL" id="FUZF01000002">
    <property type="protein sequence ID" value="SKB44942.1"/>
    <property type="molecule type" value="Genomic_DNA"/>
</dbReference>
<dbReference type="PROSITE" id="PS01117">
    <property type="entry name" value="HTH_MARR_1"/>
    <property type="match status" value="1"/>
</dbReference>
<dbReference type="SMART" id="SM00347">
    <property type="entry name" value="HTH_MARR"/>
    <property type="match status" value="1"/>
</dbReference>
<dbReference type="RefSeq" id="WP_079640997.1">
    <property type="nucleotide sequence ID" value="NZ_FUZF01000002.1"/>
</dbReference>
<sequence>MNESTLISEEFFSFLSGKASTAISRRLHRNLREFKVNITAEQWSILYYLWMEEGLTQQELANLTFRDKPSITRLINNLERDSLVIRVNDKQDRRSNLIYLTKEGRKLREVGMRQASQTIRESVEGIDEEHLKMAQQILEKVFQNLK</sequence>
<dbReference type="GO" id="GO:0006950">
    <property type="term" value="P:response to stress"/>
    <property type="evidence" value="ECO:0007669"/>
    <property type="project" value="TreeGrafter"/>
</dbReference>
<dbReference type="PRINTS" id="PR00598">
    <property type="entry name" value="HTHMARR"/>
</dbReference>
<feature type="domain" description="HTH marR-type" evidence="4">
    <location>
        <begin position="1"/>
        <end position="143"/>
    </location>
</feature>
<evidence type="ECO:0000313" key="5">
    <source>
        <dbReference type="EMBL" id="SKB44942.1"/>
    </source>
</evidence>
<dbReference type="PANTHER" id="PTHR33164:SF64">
    <property type="entry name" value="TRANSCRIPTIONAL REGULATOR SLYA"/>
    <property type="match status" value="1"/>
</dbReference>
<dbReference type="InterPro" id="IPR023187">
    <property type="entry name" value="Tscrpt_reg_MarR-type_CS"/>
</dbReference>
<accession>A0A1T5BCD4</accession>
<keyword evidence="2 5" id="KW-0238">DNA-binding</keyword>
<evidence type="ECO:0000259" key="4">
    <source>
        <dbReference type="PROSITE" id="PS50995"/>
    </source>
</evidence>
<evidence type="ECO:0000313" key="6">
    <source>
        <dbReference type="Proteomes" id="UP000190150"/>
    </source>
</evidence>
<organism evidence="5 6">
    <name type="scientific">Sphingobacterium nematocida</name>
    <dbReference type="NCBI Taxonomy" id="1513896"/>
    <lineage>
        <taxon>Bacteria</taxon>
        <taxon>Pseudomonadati</taxon>
        <taxon>Bacteroidota</taxon>
        <taxon>Sphingobacteriia</taxon>
        <taxon>Sphingobacteriales</taxon>
        <taxon>Sphingobacteriaceae</taxon>
        <taxon>Sphingobacterium</taxon>
    </lineage>
</organism>
<dbReference type="Pfam" id="PF01047">
    <property type="entry name" value="MarR"/>
    <property type="match status" value="1"/>
</dbReference>